<sequence length="269" mass="28874">MLQTSLVGRLLAALALLAGMLVATSAWAPPAHASTATAQIVDGYLDLTMTGPFPDSGGTFIEVTLPSSTPVVEPIEDAAGEPLDCGGEVQQCCFKKPGETSVVHCSLVPSPSEWRILIDSSGDYCAATGALVMIEVGPIFGSGAEFISLDMPACGSTGTAKSFRLATHERQRFADLVVKLSLIEDVPPERPRRAGLDVGIRAVCEIRGDVVKSSRKTVELTDRRRVRLRFTDAQVQRYDGKRGECVIRAVATVDGEKVRRKRTVKMKTD</sequence>
<keyword evidence="3" id="KW-1185">Reference proteome</keyword>
<keyword evidence="1" id="KW-0732">Signal</keyword>
<organism evidence="2 3">
    <name type="scientific">Nocardioides humilatus</name>
    <dbReference type="NCBI Taxonomy" id="2607660"/>
    <lineage>
        <taxon>Bacteria</taxon>
        <taxon>Bacillati</taxon>
        <taxon>Actinomycetota</taxon>
        <taxon>Actinomycetes</taxon>
        <taxon>Propionibacteriales</taxon>
        <taxon>Nocardioidaceae</taxon>
        <taxon>Nocardioides</taxon>
    </lineage>
</organism>
<comment type="caution">
    <text evidence="2">The sequence shown here is derived from an EMBL/GenBank/DDBJ whole genome shotgun (WGS) entry which is preliminary data.</text>
</comment>
<name>A0A5B1LH77_9ACTN</name>
<evidence type="ECO:0000313" key="2">
    <source>
        <dbReference type="EMBL" id="KAA1419150.1"/>
    </source>
</evidence>
<feature type="signal peptide" evidence="1">
    <location>
        <begin position="1"/>
        <end position="28"/>
    </location>
</feature>
<feature type="chain" id="PRO_5039411652" evidence="1">
    <location>
        <begin position="29"/>
        <end position="269"/>
    </location>
</feature>
<reference evidence="2 3" key="1">
    <citation type="submission" date="2019-09" db="EMBL/GenBank/DDBJ databases">
        <title>Nocardioides panacisoli sp. nov., isolated from the soil of a ginseng field.</title>
        <authorList>
            <person name="Cho C."/>
        </authorList>
    </citation>
    <scope>NUCLEOTIDE SEQUENCE [LARGE SCALE GENOMIC DNA]</scope>
    <source>
        <strain evidence="2 3">BN130099</strain>
    </source>
</reference>
<protein>
    <submittedName>
        <fullName evidence="2">Uncharacterized protein</fullName>
    </submittedName>
</protein>
<reference evidence="2 3" key="2">
    <citation type="submission" date="2019-09" db="EMBL/GenBank/DDBJ databases">
        <authorList>
            <person name="Jin C."/>
        </authorList>
    </citation>
    <scope>NUCLEOTIDE SEQUENCE [LARGE SCALE GENOMIC DNA]</scope>
    <source>
        <strain evidence="2 3">BN130099</strain>
    </source>
</reference>
<accession>A0A5B1LH77</accession>
<gene>
    <name evidence="2" type="ORF">F0U44_11910</name>
</gene>
<evidence type="ECO:0000256" key="1">
    <source>
        <dbReference type="SAM" id="SignalP"/>
    </source>
</evidence>
<dbReference type="RefSeq" id="WP_149728485.1">
    <property type="nucleotide sequence ID" value="NZ_VUJV01000003.1"/>
</dbReference>
<dbReference type="EMBL" id="VUJV01000003">
    <property type="protein sequence ID" value="KAA1419150.1"/>
    <property type="molecule type" value="Genomic_DNA"/>
</dbReference>
<dbReference type="AlphaFoldDB" id="A0A5B1LH77"/>
<dbReference type="Proteomes" id="UP000325003">
    <property type="component" value="Unassembled WGS sequence"/>
</dbReference>
<proteinExistence type="predicted"/>
<evidence type="ECO:0000313" key="3">
    <source>
        <dbReference type="Proteomes" id="UP000325003"/>
    </source>
</evidence>